<dbReference type="HOGENOM" id="CLU_576458_0_0_1"/>
<dbReference type="AlphaFoldDB" id="U5HHQ1"/>
<dbReference type="InterPro" id="IPR041178">
    <property type="entry name" value="RPA43_OB"/>
</dbReference>
<feature type="domain" description="RPA43 OB" evidence="4">
    <location>
        <begin position="186"/>
        <end position="342"/>
    </location>
</feature>
<dbReference type="EnsemblFungi" id="MVLG_06577T0">
    <property type="protein sequence ID" value="MVLG_06577T0"/>
    <property type="gene ID" value="MVLG_06577"/>
</dbReference>
<evidence type="ECO:0000313" key="5">
    <source>
        <dbReference type="EMBL" id="KDE02892.1"/>
    </source>
</evidence>
<dbReference type="InParanoid" id="U5HHQ1"/>
<feature type="compositionally biased region" description="Basic residues" evidence="3">
    <location>
        <begin position="465"/>
        <end position="474"/>
    </location>
</feature>
<evidence type="ECO:0000256" key="2">
    <source>
        <dbReference type="ARBA" id="ARBA00023163"/>
    </source>
</evidence>
<feature type="compositionally biased region" description="Acidic residues" evidence="3">
    <location>
        <begin position="391"/>
        <end position="404"/>
    </location>
</feature>
<dbReference type="EMBL" id="GL541773">
    <property type="protein sequence ID" value="KDE02892.1"/>
    <property type="molecule type" value="Genomic_DNA"/>
</dbReference>
<feature type="compositionally biased region" description="Basic and acidic residues" evidence="3">
    <location>
        <begin position="372"/>
        <end position="390"/>
    </location>
</feature>
<feature type="region of interest" description="Disordered" evidence="3">
    <location>
        <begin position="1"/>
        <end position="37"/>
    </location>
</feature>
<dbReference type="Gene3D" id="2.40.50.1060">
    <property type="match status" value="1"/>
</dbReference>
<accession>U5HHQ1</accession>
<evidence type="ECO:0000259" key="4">
    <source>
        <dbReference type="Pfam" id="PF17875"/>
    </source>
</evidence>
<keyword evidence="1" id="KW-0240">DNA-directed RNA polymerase</keyword>
<reference evidence="5 7" key="3">
    <citation type="journal article" date="2015" name="BMC Genomics">
        <title>Sex and parasites: genomic and transcriptomic analysis of Microbotryum lychnidis-dioicae, the biotrophic and plant-castrating anther smut fungus.</title>
        <authorList>
            <person name="Perlin M.H."/>
            <person name="Amselem J."/>
            <person name="Fontanillas E."/>
            <person name="Toh S.S."/>
            <person name="Chen Z."/>
            <person name="Goldberg J."/>
            <person name="Duplessis S."/>
            <person name="Henrissat B."/>
            <person name="Young S."/>
            <person name="Zeng Q."/>
            <person name="Aguileta G."/>
            <person name="Petit E."/>
            <person name="Badouin H."/>
            <person name="Andrews J."/>
            <person name="Razeeq D."/>
            <person name="Gabaldon T."/>
            <person name="Quesneville H."/>
            <person name="Giraud T."/>
            <person name="Hood M.E."/>
            <person name="Schultz D.J."/>
            <person name="Cuomo C.A."/>
        </authorList>
    </citation>
    <scope>NUCLEOTIDE SEQUENCE [LARGE SCALE GENOMIC DNA]</scope>
    <source>
        <strain evidence="5">P1A1 Lamole</strain>
        <strain evidence="7">p1A1 Lamole</strain>
    </source>
</reference>
<proteinExistence type="predicted"/>
<evidence type="ECO:0000256" key="3">
    <source>
        <dbReference type="SAM" id="MobiDB-lite"/>
    </source>
</evidence>
<feature type="compositionally biased region" description="Acidic residues" evidence="3">
    <location>
        <begin position="257"/>
        <end position="284"/>
    </location>
</feature>
<reference evidence="6" key="4">
    <citation type="submission" date="2015-06" db="UniProtKB">
        <authorList>
            <consortium name="EnsemblFungi"/>
        </authorList>
    </citation>
    <scope>IDENTIFICATION</scope>
</reference>
<evidence type="ECO:0000256" key="1">
    <source>
        <dbReference type="ARBA" id="ARBA00022478"/>
    </source>
</evidence>
<reference evidence="7" key="1">
    <citation type="submission" date="2010-11" db="EMBL/GenBank/DDBJ databases">
        <title>The genome sequence of Microbotryum violaceum strain p1A1 Lamole.</title>
        <authorList>
            <person name="Cuomo C."/>
            <person name="Perlin M."/>
            <person name="Young S.K."/>
            <person name="Zeng Q."/>
            <person name="Gargeya S."/>
            <person name="Alvarado L."/>
            <person name="Berlin A."/>
            <person name="Chapman S.B."/>
            <person name="Chen Z."/>
            <person name="Freedman E."/>
            <person name="Gellesch M."/>
            <person name="Goldberg J."/>
            <person name="Griggs A."/>
            <person name="Gujja S."/>
            <person name="Heilman E."/>
            <person name="Heiman D."/>
            <person name="Howarth C."/>
            <person name="Mehta T."/>
            <person name="Neiman D."/>
            <person name="Pearson M."/>
            <person name="Roberts A."/>
            <person name="Saif S."/>
            <person name="Shea T."/>
            <person name="Shenoy N."/>
            <person name="Sisk P."/>
            <person name="Stolte C."/>
            <person name="Sykes S."/>
            <person name="White J."/>
            <person name="Yandava C."/>
            <person name="Haas B."/>
            <person name="Nusbaum C."/>
            <person name="Birren B."/>
        </authorList>
    </citation>
    <scope>NUCLEOTIDE SEQUENCE [LARGE SCALE GENOMIC DNA]</scope>
    <source>
        <strain evidence="7">p1A1 Lamole</strain>
    </source>
</reference>
<feature type="region of interest" description="Disordered" evidence="3">
    <location>
        <begin position="108"/>
        <end position="157"/>
    </location>
</feature>
<feature type="compositionally biased region" description="Basic residues" evidence="3">
    <location>
        <begin position="444"/>
        <end position="457"/>
    </location>
</feature>
<keyword evidence="2" id="KW-0804">Transcription</keyword>
<feature type="compositionally biased region" description="Basic and acidic residues" evidence="3">
    <location>
        <begin position="405"/>
        <end position="415"/>
    </location>
</feature>
<protein>
    <recommendedName>
        <fullName evidence="4">RPA43 OB domain-containing protein</fullName>
    </recommendedName>
</protein>
<dbReference type="Gene3D" id="3.30.1490.120">
    <property type="entry name" value="RNA polymerase Rpb7-like, N-terminal domain"/>
    <property type="match status" value="1"/>
</dbReference>
<feature type="compositionally biased region" description="Basic and acidic residues" evidence="3">
    <location>
        <begin position="426"/>
        <end position="443"/>
    </location>
</feature>
<gene>
    <name evidence="5" type="ORF">MVLG_06577</name>
</gene>
<feature type="compositionally biased region" description="Basic and acidic residues" evidence="3">
    <location>
        <begin position="134"/>
        <end position="148"/>
    </location>
</feature>
<dbReference type="EMBL" id="AEIJ01000814">
    <property type="status" value="NOT_ANNOTATED_CDS"/>
    <property type="molecule type" value="Genomic_DNA"/>
</dbReference>
<feature type="compositionally biased region" description="Low complexity" evidence="3">
    <location>
        <begin position="27"/>
        <end position="37"/>
    </location>
</feature>
<organism evidence="5">
    <name type="scientific">Microbotryum lychnidis-dioicae (strain p1A1 Lamole / MvSl-1064)</name>
    <name type="common">Anther smut fungus</name>
    <dbReference type="NCBI Taxonomy" id="683840"/>
    <lineage>
        <taxon>Eukaryota</taxon>
        <taxon>Fungi</taxon>
        <taxon>Dikarya</taxon>
        <taxon>Basidiomycota</taxon>
        <taxon>Pucciniomycotina</taxon>
        <taxon>Microbotryomycetes</taxon>
        <taxon>Microbotryales</taxon>
        <taxon>Microbotryaceae</taxon>
        <taxon>Microbotryum</taxon>
    </lineage>
</organism>
<sequence>MPSHTPSSLHLKHHPTSPAKPEQQPNGTGTASSASTSSDEFIRFAATMRLPLAPVWSADGAAGGEMGSGGIEGVRQVLAGWVMRYLPPLQCVLLTFSPTPTFVHPTSTFPSHASPFPPVSSSTRSGLTLTSRENSNKEDDPKPTKNPDEQDEQEEEDKVKFKVLPMISGTGFGLPIVHFTGVGWRPRVGQKMVGSPTLSTPSHVSLLLHNLFNATLPASHIPSDEWRFDPDYVVPAFIRERQKMAFPTTSATKTANEEAEEAERTEEGIEADAEGGEEKEEELAQEEEARLAMEEDEMYADRGWWVNVRTGEPMGGEKGSVEFTIVSLTIANSMITVTGSLLSSPFSSKVPPQNPIIATYRSGLSNAADVMRRHTTEEHNRKRKEMAKELGEDDDESQSESESESEAKDGRRGERAVSMSPVDQVPRVKEEGVVGSVQEERKEKTQKKDKKEKKKKKDKEEGSKKEKKKRKKEE</sequence>
<dbReference type="GO" id="GO:0000428">
    <property type="term" value="C:DNA-directed RNA polymerase complex"/>
    <property type="evidence" value="ECO:0007669"/>
    <property type="project" value="UniProtKB-KW"/>
</dbReference>
<feature type="region of interest" description="Disordered" evidence="3">
    <location>
        <begin position="248"/>
        <end position="284"/>
    </location>
</feature>
<evidence type="ECO:0000313" key="7">
    <source>
        <dbReference type="Proteomes" id="UP000017200"/>
    </source>
</evidence>
<reference evidence="5" key="2">
    <citation type="submission" date="2010-11" db="EMBL/GenBank/DDBJ databases">
        <authorList>
            <consortium name="The Broad Institute Genome Sequencing Platform"/>
            <person name="Earl A."/>
            <person name="Ward D."/>
            <person name="Feldgarden M."/>
            <person name="Gevers D."/>
            <person name="Butler R."/>
            <person name="Young S.K."/>
            <person name="Zeng Q."/>
            <person name="Gargeya S."/>
            <person name="Fitzgerald M."/>
            <person name="Haas B."/>
            <person name="Abouelleil A."/>
            <person name="Alvarado L."/>
            <person name="Arachchi H.M."/>
            <person name="Berlin A."/>
            <person name="Brown A."/>
            <person name="Chapman S.B."/>
            <person name="Chen Z."/>
            <person name="Dunbar C."/>
            <person name="Freedman E."/>
            <person name="Gearin G."/>
            <person name="Gellesch M."/>
            <person name="Goldberg J."/>
            <person name="Griggs A."/>
            <person name="Gujja S."/>
            <person name="Heilman E."/>
            <person name="Heiman D."/>
            <person name="Howarth C."/>
            <person name="Larson L."/>
            <person name="Lui A."/>
            <person name="MacDonald P.J.P."/>
            <person name="Mehta T."/>
            <person name="Montmayeur A."/>
            <person name="Murphy C."/>
            <person name="Neiman D."/>
            <person name="Pearson M."/>
            <person name="Priest M."/>
            <person name="Roberts A."/>
            <person name="Saif S."/>
            <person name="Shea T."/>
            <person name="Shenoy N."/>
            <person name="Sisk P."/>
            <person name="Stolte C."/>
            <person name="Sykes S."/>
            <person name="White J."/>
            <person name="Yandava C."/>
            <person name="Wortman J."/>
            <person name="Nusbaum C."/>
            <person name="Birren B."/>
        </authorList>
    </citation>
    <scope>NUCLEOTIDE SEQUENCE</scope>
    <source>
        <strain evidence="5">P1A1 Lamole</strain>
    </source>
</reference>
<feature type="compositionally biased region" description="Low complexity" evidence="3">
    <location>
        <begin position="120"/>
        <end position="132"/>
    </location>
</feature>
<dbReference type="InterPro" id="IPR036898">
    <property type="entry name" value="RNA_pol_Rpb7-like_N_sf"/>
</dbReference>
<evidence type="ECO:0000313" key="6">
    <source>
        <dbReference type="EnsemblFungi" id="MVLG_06577T0"/>
    </source>
</evidence>
<dbReference type="Proteomes" id="UP000017200">
    <property type="component" value="Unassembled WGS sequence"/>
</dbReference>
<name>U5HHQ1_USTV1</name>
<dbReference type="OrthoDB" id="2537474at2759"/>
<dbReference type="STRING" id="683840.U5HHQ1"/>
<feature type="region of interest" description="Disordered" evidence="3">
    <location>
        <begin position="372"/>
        <end position="474"/>
    </location>
</feature>
<keyword evidence="7" id="KW-1185">Reference proteome</keyword>
<dbReference type="Pfam" id="PF17875">
    <property type="entry name" value="RPA43_OB"/>
    <property type="match status" value="1"/>
</dbReference>